<evidence type="ECO:0000313" key="1">
    <source>
        <dbReference type="EMBL" id="GAA0236895.1"/>
    </source>
</evidence>
<dbReference type="EMBL" id="BAAAGX010000009">
    <property type="protein sequence ID" value="GAA0236895.1"/>
    <property type="molecule type" value="Genomic_DNA"/>
</dbReference>
<name>A0ABN0U302_9ACTN</name>
<organism evidence="1 2">
    <name type="scientific">Cryptosporangium japonicum</name>
    <dbReference type="NCBI Taxonomy" id="80872"/>
    <lineage>
        <taxon>Bacteria</taxon>
        <taxon>Bacillati</taxon>
        <taxon>Actinomycetota</taxon>
        <taxon>Actinomycetes</taxon>
        <taxon>Cryptosporangiales</taxon>
        <taxon>Cryptosporangiaceae</taxon>
        <taxon>Cryptosporangium</taxon>
    </lineage>
</organism>
<gene>
    <name evidence="1" type="ORF">GCM10009539_22740</name>
</gene>
<keyword evidence="2" id="KW-1185">Reference proteome</keyword>
<protein>
    <submittedName>
        <fullName evidence="1">Uncharacterized protein</fullName>
    </submittedName>
</protein>
<proteinExistence type="predicted"/>
<accession>A0ABN0U302</accession>
<sequence>MLSYIAEIPASYTRNTLKLFPTDIDVFASLDDIVRRLCAKDGGVRSRTQSLTLKRTTNGLISLTMPTFEVLPKCEDECAHCGYSGGSV</sequence>
<evidence type="ECO:0000313" key="2">
    <source>
        <dbReference type="Proteomes" id="UP001500967"/>
    </source>
</evidence>
<comment type="caution">
    <text evidence="1">The sequence shown here is derived from an EMBL/GenBank/DDBJ whole genome shotgun (WGS) entry which is preliminary data.</text>
</comment>
<reference evidence="1 2" key="1">
    <citation type="journal article" date="2019" name="Int. J. Syst. Evol. Microbiol.">
        <title>The Global Catalogue of Microorganisms (GCM) 10K type strain sequencing project: providing services to taxonomists for standard genome sequencing and annotation.</title>
        <authorList>
            <consortium name="The Broad Institute Genomics Platform"/>
            <consortium name="The Broad Institute Genome Sequencing Center for Infectious Disease"/>
            <person name="Wu L."/>
            <person name="Ma J."/>
        </authorList>
    </citation>
    <scope>NUCLEOTIDE SEQUENCE [LARGE SCALE GENOMIC DNA]</scope>
    <source>
        <strain evidence="1 2">JCM 10425</strain>
    </source>
</reference>
<dbReference type="Proteomes" id="UP001500967">
    <property type="component" value="Unassembled WGS sequence"/>
</dbReference>